<reference evidence="2" key="1">
    <citation type="journal article" date="2015" name="Genome Announc.">
        <title>Draft Genome Sequence of an Anaerobic Ammonium-Oxidizing Bacterium, "Candidatus Brocadia sinica".</title>
        <authorList>
            <person name="Oshiki M."/>
            <person name="Shinyako-Hata K."/>
            <person name="Satoh H."/>
            <person name="Okabe S."/>
        </authorList>
    </citation>
    <scope>NUCLEOTIDE SEQUENCE [LARGE SCALE GENOMIC DNA]</scope>
    <source>
        <strain evidence="2">JPN1</strain>
    </source>
</reference>
<proteinExistence type="predicted"/>
<dbReference type="Proteomes" id="UP000032309">
    <property type="component" value="Unassembled WGS sequence"/>
</dbReference>
<gene>
    <name evidence="1" type="ORF">BROSI_A3450</name>
</gene>
<protein>
    <submittedName>
        <fullName evidence="1">Uncharacterized protein</fullName>
    </submittedName>
</protein>
<dbReference type="EMBL" id="BAFN01000001">
    <property type="protein sequence ID" value="GAN34906.1"/>
    <property type="molecule type" value="Genomic_DNA"/>
</dbReference>
<keyword evidence="2" id="KW-1185">Reference proteome</keyword>
<comment type="caution">
    <text evidence="1">The sequence shown here is derived from an EMBL/GenBank/DDBJ whole genome shotgun (WGS) entry which is preliminary data.</text>
</comment>
<accession>A0ABQ0K1M5</accession>
<evidence type="ECO:0000313" key="1">
    <source>
        <dbReference type="EMBL" id="GAN34906.1"/>
    </source>
</evidence>
<name>A0ABQ0K1M5_9BACT</name>
<sequence>MNVAGSVLISGANNKLVVDGNVTGNQGVILDAANNMGRIVLSGGAGGFIIGRKSESDDVYFSHNYGLELSTGNFRPITLNSVNVNVGRTELPTTMQVIGTVNAISFMGDGSGLTGVTVTETDPVYSDSIASGISVADIGNWNTAFGWGDHATAGYLTSFTETDPTIPASLKDGISWGEIGSRPPRLDDGDDVGITTESDPTVPANLKDGVSWGEVSSIPPDIADGDQVGIVSEVDPQVGTNTTNYVSKWNGSQLVTGTIFDNGNIGIGVPAPNAKLDVSGACKISGSGDVGSAHYAIVNTTKTTPGSAYRWIIYNMTGVYGDKLSFWSYDFTNPCSGGMCDERFSIYDNGDVYVPGNVGIGTTNPAQKLHVVSTAPDASATGIAHFEATSSNNRYIKVKGSAVEANFGIGSLTPHGYAWSNPHFSQRVICNIKRFQNT</sequence>
<evidence type="ECO:0000313" key="2">
    <source>
        <dbReference type="Proteomes" id="UP000032309"/>
    </source>
</evidence>
<organism evidence="1 2">
    <name type="scientific">Candidatus Brocadia sinica JPN1</name>
    <dbReference type="NCBI Taxonomy" id="1197129"/>
    <lineage>
        <taxon>Bacteria</taxon>
        <taxon>Pseudomonadati</taxon>
        <taxon>Planctomycetota</taxon>
        <taxon>Candidatus Brocadiia</taxon>
        <taxon>Candidatus Brocadiales</taxon>
        <taxon>Candidatus Brocadiaceae</taxon>
        <taxon>Candidatus Brocadia</taxon>
    </lineage>
</organism>